<keyword evidence="1" id="KW-0732">Signal</keyword>
<keyword evidence="3" id="KW-1185">Reference proteome</keyword>
<dbReference type="OrthoDB" id="9828059at2"/>
<feature type="chain" id="PRO_5011506142" evidence="1">
    <location>
        <begin position="22"/>
        <end position="140"/>
    </location>
</feature>
<protein>
    <submittedName>
        <fullName evidence="2">Uncharacterized protein</fullName>
    </submittedName>
</protein>
<sequence>MKKIITLSLVLLLLFSGVCFAEKSKLKKNTWTPVQTRTDNSVEVQDFYNHKEVYHEGDKQVGLWFVTFIPNQKGAAHSYFYEAVVLDYAKGRYRIIRAYQADKKNKKVKTSDQRFVDAEWKSIAGTKYETLYHRMKPSIW</sequence>
<feature type="signal peptide" evidence="1">
    <location>
        <begin position="1"/>
        <end position="21"/>
    </location>
</feature>
<dbReference type="EMBL" id="FMYW01000004">
    <property type="protein sequence ID" value="SDC28344.1"/>
    <property type="molecule type" value="Genomic_DNA"/>
</dbReference>
<reference evidence="3" key="1">
    <citation type="submission" date="2016-10" db="EMBL/GenBank/DDBJ databases">
        <authorList>
            <person name="Varghese N."/>
            <person name="Submissions S."/>
        </authorList>
    </citation>
    <scope>NUCLEOTIDE SEQUENCE [LARGE SCALE GENOMIC DNA]</scope>
    <source>
        <strain evidence="3">DSM 11005</strain>
    </source>
</reference>
<evidence type="ECO:0000256" key="1">
    <source>
        <dbReference type="SAM" id="SignalP"/>
    </source>
</evidence>
<organism evidence="2 3">
    <name type="scientific">Succiniclasticum ruminis</name>
    <dbReference type="NCBI Taxonomy" id="40841"/>
    <lineage>
        <taxon>Bacteria</taxon>
        <taxon>Bacillati</taxon>
        <taxon>Bacillota</taxon>
        <taxon>Negativicutes</taxon>
        <taxon>Acidaminococcales</taxon>
        <taxon>Acidaminococcaceae</taxon>
        <taxon>Succiniclasticum</taxon>
    </lineage>
</organism>
<name>A0A1G6KBK2_9FIRM</name>
<dbReference type="RefSeq" id="WP_093729854.1">
    <property type="nucleotide sequence ID" value="NZ_FMYW01000004.1"/>
</dbReference>
<gene>
    <name evidence="2" type="ORF">SAMN04487864_104168</name>
</gene>
<dbReference type="Proteomes" id="UP000198943">
    <property type="component" value="Unassembled WGS sequence"/>
</dbReference>
<proteinExistence type="predicted"/>
<accession>A0A1G6KBK2</accession>
<evidence type="ECO:0000313" key="2">
    <source>
        <dbReference type="EMBL" id="SDC28344.1"/>
    </source>
</evidence>
<dbReference type="AlphaFoldDB" id="A0A1G6KBK2"/>
<evidence type="ECO:0000313" key="3">
    <source>
        <dbReference type="Proteomes" id="UP000198943"/>
    </source>
</evidence>